<dbReference type="AlphaFoldDB" id="A0A7W4UMZ8"/>
<comment type="caution">
    <text evidence="1">The sequence shown here is derived from an EMBL/GenBank/DDBJ whole genome shotgun (WGS) entry which is preliminary data.</text>
</comment>
<evidence type="ECO:0000313" key="2">
    <source>
        <dbReference type="Proteomes" id="UP000545286"/>
    </source>
</evidence>
<evidence type="ECO:0000313" key="1">
    <source>
        <dbReference type="EMBL" id="MBB2957383.1"/>
    </source>
</evidence>
<reference evidence="1 2" key="1">
    <citation type="submission" date="2020-08" db="EMBL/GenBank/DDBJ databases">
        <title>Sequencing the genomes of 1000 actinobacteria strains.</title>
        <authorList>
            <person name="Klenk H.-P."/>
        </authorList>
    </citation>
    <scope>NUCLEOTIDE SEQUENCE [LARGE SCALE GENOMIC DNA]</scope>
    <source>
        <strain evidence="1 2">DSM 20419</strain>
    </source>
</reference>
<dbReference type="Pfam" id="PF13704">
    <property type="entry name" value="Glyco_tranf_2_4"/>
    <property type="match status" value="1"/>
</dbReference>
<dbReference type="OrthoDB" id="565316at2"/>
<dbReference type="Gene3D" id="3.90.550.10">
    <property type="entry name" value="Spore Coat Polysaccharide Biosynthesis Protein SpsA, Chain A"/>
    <property type="match status" value="1"/>
</dbReference>
<dbReference type="SUPFAM" id="SSF53448">
    <property type="entry name" value="Nucleotide-diphospho-sugar transferases"/>
    <property type="match status" value="1"/>
</dbReference>
<evidence type="ECO:0008006" key="3">
    <source>
        <dbReference type="Google" id="ProtNLM"/>
    </source>
</evidence>
<dbReference type="InterPro" id="IPR029044">
    <property type="entry name" value="Nucleotide-diphossugar_trans"/>
</dbReference>
<proteinExistence type="predicted"/>
<gene>
    <name evidence="1" type="ORF">FHX72_001520</name>
</gene>
<name>A0A7W4UMZ8_9MICO</name>
<keyword evidence="2" id="KW-1185">Reference proteome</keyword>
<protein>
    <recommendedName>
        <fullName evidence="3">Glycosyl transferase family 2</fullName>
    </recommendedName>
</protein>
<organism evidence="1 2">
    <name type="scientific">Pseudoclavibacter helvolus</name>
    <dbReference type="NCBI Taxonomy" id="255205"/>
    <lineage>
        <taxon>Bacteria</taxon>
        <taxon>Bacillati</taxon>
        <taxon>Actinomycetota</taxon>
        <taxon>Actinomycetes</taxon>
        <taxon>Micrococcales</taxon>
        <taxon>Microbacteriaceae</taxon>
        <taxon>Pseudoclavibacter</taxon>
    </lineage>
</organism>
<dbReference type="RefSeq" id="WP_156475533.1">
    <property type="nucleotide sequence ID" value="NZ_CZJS01000059.1"/>
</dbReference>
<accession>A0A7W4UMZ8</accession>
<dbReference type="EMBL" id="JACHWJ010000002">
    <property type="protein sequence ID" value="MBB2957383.1"/>
    <property type="molecule type" value="Genomic_DNA"/>
</dbReference>
<dbReference type="Proteomes" id="UP000545286">
    <property type="component" value="Unassembled WGS sequence"/>
</dbReference>
<sequence>MKIVMTMMVRDEADIIAAVVEHSLAQGIDHLIVTDNASVDGTREILERYEERGVLTLLHDAEHKKQQAQVVTRMARSAFTDLGADWVINGDADEFVFAVDRSITIRQALEHYDPSIRMFTVPVTNMVGSFGRTGSGLRRLRFRDERELAELNGVGVFAHPTPNAIHVGDAEVEVAHGNHFVSIEPGGSVPEGFELEVLHVPWRSWTQFERKTVSMALGFEANPGLRPSANHHGMRDWRRHKGGVLEAFFALRMPLSSELAVSAYVEDDSIVRSLEGLGEDAVVPDLVRGALADANDDVYSDDALTALRETAELFRRFDDAIHEEVRTLRVEVDERNTTLYNKDRELSALWIRYGELQQRLAAADAHVAALLEREDRTAAAEHSAADARAQTLRLEGELAGVKGQLQALQGSRGVALERRARIAAKRVLRR</sequence>